<proteinExistence type="predicted"/>
<dbReference type="EMBL" id="KZ293725">
    <property type="protein sequence ID" value="PBK81747.1"/>
    <property type="molecule type" value="Genomic_DNA"/>
</dbReference>
<name>A0A2H3CY85_ARMGA</name>
<dbReference type="InterPro" id="IPR016135">
    <property type="entry name" value="UBQ-conjugating_enzyme/RWD"/>
</dbReference>
<dbReference type="Proteomes" id="UP000217790">
    <property type="component" value="Unassembled WGS sequence"/>
</dbReference>
<dbReference type="SUPFAM" id="SSF54495">
    <property type="entry name" value="UBC-like"/>
    <property type="match status" value="1"/>
</dbReference>
<dbReference type="InParanoid" id="A0A2H3CY85"/>
<evidence type="ECO:0000259" key="1">
    <source>
        <dbReference type="PROSITE" id="PS50127"/>
    </source>
</evidence>
<evidence type="ECO:0000313" key="2">
    <source>
        <dbReference type="EMBL" id="PBK81747.1"/>
    </source>
</evidence>
<dbReference type="Gene3D" id="3.10.110.10">
    <property type="entry name" value="Ubiquitin Conjugating Enzyme"/>
    <property type="match status" value="1"/>
</dbReference>
<reference evidence="3" key="1">
    <citation type="journal article" date="2017" name="Nat. Ecol. Evol.">
        <title>Genome expansion and lineage-specific genetic innovations in the forest pathogenic fungi Armillaria.</title>
        <authorList>
            <person name="Sipos G."/>
            <person name="Prasanna A.N."/>
            <person name="Walter M.C."/>
            <person name="O'Connor E."/>
            <person name="Balint B."/>
            <person name="Krizsan K."/>
            <person name="Kiss B."/>
            <person name="Hess J."/>
            <person name="Varga T."/>
            <person name="Slot J."/>
            <person name="Riley R."/>
            <person name="Boka B."/>
            <person name="Rigling D."/>
            <person name="Barry K."/>
            <person name="Lee J."/>
            <person name="Mihaltcheva S."/>
            <person name="LaButti K."/>
            <person name="Lipzen A."/>
            <person name="Waldron R."/>
            <person name="Moloney N.M."/>
            <person name="Sperisen C."/>
            <person name="Kredics L."/>
            <person name="Vagvoelgyi C."/>
            <person name="Patrignani A."/>
            <person name="Fitzpatrick D."/>
            <person name="Nagy I."/>
            <person name="Doyle S."/>
            <person name="Anderson J.B."/>
            <person name="Grigoriev I.V."/>
            <person name="Gueldener U."/>
            <person name="Muensterkoetter M."/>
            <person name="Nagy L.G."/>
        </authorList>
    </citation>
    <scope>NUCLEOTIDE SEQUENCE [LARGE SCALE GENOMIC DNA]</scope>
    <source>
        <strain evidence="3">Ar21-2</strain>
    </source>
</reference>
<dbReference type="PROSITE" id="PS50127">
    <property type="entry name" value="UBC_2"/>
    <property type="match status" value="1"/>
</dbReference>
<gene>
    <name evidence="2" type="ORF">ARMGADRAFT_1068463</name>
</gene>
<dbReference type="AlphaFoldDB" id="A0A2H3CY85"/>
<dbReference type="InterPro" id="IPR000608">
    <property type="entry name" value="UBC"/>
</dbReference>
<dbReference type="OrthoDB" id="1158011at2759"/>
<sequence length="179" mass="20201">MVRKTAGFFGPQRRPKLPASAYVLSKEYVTMQREPPPFVWAVPDKNISTWNYIVVGETAVLYSALLTELSSVAHLIHLSPEENMYHGLLLFPSEYPFRPPGIKMLTSSGRFHPDKICFSMSDFILDLCVYHLPLPTCRSYCASGTPLGVLRQCAFTFFFGHHLSWFTAGFAGFPRSIIC</sequence>
<protein>
    <recommendedName>
        <fullName evidence="1">UBC core domain-containing protein</fullName>
    </recommendedName>
</protein>
<evidence type="ECO:0000313" key="3">
    <source>
        <dbReference type="Proteomes" id="UP000217790"/>
    </source>
</evidence>
<feature type="non-terminal residue" evidence="2">
    <location>
        <position position="179"/>
    </location>
</feature>
<dbReference type="STRING" id="47427.A0A2H3CY85"/>
<keyword evidence="3" id="KW-1185">Reference proteome</keyword>
<organism evidence="2 3">
    <name type="scientific">Armillaria gallica</name>
    <name type="common">Bulbous honey fungus</name>
    <name type="synonym">Armillaria bulbosa</name>
    <dbReference type="NCBI Taxonomy" id="47427"/>
    <lineage>
        <taxon>Eukaryota</taxon>
        <taxon>Fungi</taxon>
        <taxon>Dikarya</taxon>
        <taxon>Basidiomycota</taxon>
        <taxon>Agaricomycotina</taxon>
        <taxon>Agaricomycetes</taxon>
        <taxon>Agaricomycetidae</taxon>
        <taxon>Agaricales</taxon>
        <taxon>Marasmiineae</taxon>
        <taxon>Physalacriaceae</taxon>
        <taxon>Armillaria</taxon>
    </lineage>
</organism>
<feature type="domain" description="UBC core" evidence="1">
    <location>
        <begin position="19"/>
        <end position="179"/>
    </location>
</feature>
<accession>A0A2H3CY85</accession>